<comment type="cofactor">
    <cofactor evidence="1">
        <name>Zn(2+)</name>
        <dbReference type="ChEBI" id="CHEBI:29105"/>
    </cofactor>
</comment>
<dbReference type="RefSeq" id="WP_065394610.1">
    <property type="nucleotide sequence ID" value="NZ_MAYH01000023.1"/>
</dbReference>
<evidence type="ECO:0000313" key="14">
    <source>
        <dbReference type="EMBL" id="OCA72386.1"/>
    </source>
</evidence>
<evidence type="ECO:0000256" key="1">
    <source>
        <dbReference type="ARBA" id="ARBA00001947"/>
    </source>
</evidence>
<feature type="transmembrane region" description="Helical" evidence="12">
    <location>
        <begin position="58"/>
        <end position="83"/>
    </location>
</feature>
<keyword evidence="11" id="KW-0175">Coiled coil</keyword>
<evidence type="ECO:0000256" key="10">
    <source>
        <dbReference type="ARBA" id="ARBA00023136"/>
    </source>
</evidence>
<dbReference type="InterPro" id="IPR001915">
    <property type="entry name" value="Peptidase_M48"/>
</dbReference>
<keyword evidence="3 14" id="KW-0645">Protease</keyword>
<dbReference type="AlphaFoldDB" id="A0A1B8ZLC0"/>
<accession>A0A1B8ZLC0</accession>
<evidence type="ECO:0000256" key="2">
    <source>
        <dbReference type="ARBA" id="ARBA00022475"/>
    </source>
</evidence>
<feature type="domain" description="Peptidase M48" evidence="13">
    <location>
        <begin position="101"/>
        <end position="363"/>
    </location>
</feature>
<keyword evidence="5" id="KW-0479">Metal-binding</keyword>
<evidence type="ECO:0000256" key="6">
    <source>
        <dbReference type="ARBA" id="ARBA00022801"/>
    </source>
</evidence>
<evidence type="ECO:0000256" key="8">
    <source>
        <dbReference type="ARBA" id="ARBA00022989"/>
    </source>
</evidence>
<dbReference type="InterPro" id="IPR050083">
    <property type="entry name" value="HtpX_protease"/>
</dbReference>
<gene>
    <name evidence="14" type="ORF">BBI01_09670</name>
</gene>
<evidence type="ECO:0000313" key="15">
    <source>
        <dbReference type="Proteomes" id="UP000092651"/>
    </source>
</evidence>
<evidence type="ECO:0000259" key="13">
    <source>
        <dbReference type="Pfam" id="PF01435"/>
    </source>
</evidence>
<dbReference type="GO" id="GO:0006508">
    <property type="term" value="P:proteolysis"/>
    <property type="evidence" value="ECO:0007669"/>
    <property type="project" value="UniProtKB-KW"/>
</dbReference>
<evidence type="ECO:0000256" key="11">
    <source>
        <dbReference type="SAM" id="Coils"/>
    </source>
</evidence>
<feature type="coiled-coil region" evidence="11">
    <location>
        <begin position="503"/>
        <end position="530"/>
    </location>
</feature>
<dbReference type="EMBL" id="MAYH01000023">
    <property type="protein sequence ID" value="OCA72386.1"/>
    <property type="molecule type" value="Genomic_DNA"/>
</dbReference>
<keyword evidence="4 12" id="KW-0812">Transmembrane</keyword>
<reference evidence="14 15" key="1">
    <citation type="submission" date="2016-07" db="EMBL/GenBank/DDBJ databases">
        <authorList>
            <person name="Jeong J.-J."/>
            <person name="Kim D.W."/>
            <person name="Sang M.K."/>
            <person name="Choi I.-G."/>
            <person name="Kim K.D."/>
        </authorList>
    </citation>
    <scope>NUCLEOTIDE SEQUENCE [LARGE SCALE GENOMIC DNA]</scope>
    <source>
        <strain evidence="14 15">UTM-3</strain>
    </source>
</reference>
<feature type="transmembrane region" description="Helical" evidence="12">
    <location>
        <begin position="216"/>
        <end position="236"/>
    </location>
</feature>
<dbReference type="Pfam" id="PF01435">
    <property type="entry name" value="Peptidase_M48"/>
    <property type="match status" value="1"/>
</dbReference>
<evidence type="ECO:0000256" key="9">
    <source>
        <dbReference type="ARBA" id="ARBA00023049"/>
    </source>
</evidence>
<comment type="caution">
    <text evidence="14">The sequence shown here is derived from an EMBL/GenBank/DDBJ whole genome shotgun (WGS) entry which is preliminary data.</text>
</comment>
<dbReference type="PANTHER" id="PTHR43221">
    <property type="entry name" value="PROTEASE HTPX"/>
    <property type="match status" value="1"/>
</dbReference>
<sequence length="683" mass="79304">MTNNLPKISKAYQSKLISAIVSVSVFFLMYLILIVASLFMVFLLGYGAIKLLSINTNYFTLFGAAGLFSVGIFVFIFLVRFIFRKNNYSTRHLIEVTRTHQPQLFTMIDEIVAETKVQSPKKVFLSPDVNASVSYNSVFWSMFLPVKKNLTIGIGLINTTSVGELRTILAHEFGHFSQRSMKIGGYVNQAEKIIFETVYNNKEYENFIMEFAGGNLIFKFFGHISVGFISAFQSILKGISTFLFRNHASLQREMEYHADAIATFVTNPEEQASSLLRLELSDAALNYSINFYIESNQKYQPQNLYQNQDSLMKIFSERNNHPYINGLPKIDLEDTTRYNKSRIEIEDQWASHPDIAKRIEKIKTNPSKNTIPDPRLAREIIQGFDSISATMTKKYLTLLQIKNVGEFIDDESFVQYYLSQSSYHDSNSSFNGYYDRYNPVLENIDDLVLVTGSYDKTALFSDKKVSLVYEKIGIENDLQTLNYLMSHPKEIKTFRFDGSLYRSQDAKSLIPKLEEELKKLKDELNENDKAIFQHYYKESDENNKVNLINKYKKFAAIDREFDDFYSSLNEFMTYVQFMTVTLPFEEIRTHRAKLLKAEKPFKQKIRSLLENSVYGESLTTEDRTLFQQYADAEYIYFNNDHYLEDEVKVLSSLIERYQALLNEYYLSSKQELLNLQIELDKVS</sequence>
<evidence type="ECO:0000256" key="5">
    <source>
        <dbReference type="ARBA" id="ARBA00022723"/>
    </source>
</evidence>
<keyword evidence="7" id="KW-0862">Zinc</keyword>
<keyword evidence="8 12" id="KW-1133">Transmembrane helix</keyword>
<feature type="transmembrane region" description="Helical" evidence="12">
    <location>
        <begin position="20"/>
        <end position="46"/>
    </location>
</feature>
<dbReference type="GO" id="GO:0046872">
    <property type="term" value="F:metal ion binding"/>
    <property type="evidence" value="ECO:0007669"/>
    <property type="project" value="UniProtKB-KW"/>
</dbReference>
<keyword evidence="6" id="KW-0378">Hydrolase</keyword>
<keyword evidence="15" id="KW-1185">Reference proteome</keyword>
<evidence type="ECO:0000256" key="3">
    <source>
        <dbReference type="ARBA" id="ARBA00022670"/>
    </source>
</evidence>
<evidence type="ECO:0000256" key="7">
    <source>
        <dbReference type="ARBA" id="ARBA00022833"/>
    </source>
</evidence>
<evidence type="ECO:0000256" key="12">
    <source>
        <dbReference type="SAM" id="Phobius"/>
    </source>
</evidence>
<dbReference type="GO" id="GO:0004222">
    <property type="term" value="F:metalloendopeptidase activity"/>
    <property type="evidence" value="ECO:0007669"/>
    <property type="project" value="InterPro"/>
</dbReference>
<keyword evidence="10 12" id="KW-0472">Membrane</keyword>
<name>A0A1B8ZLC0_9FLAO</name>
<dbReference type="PANTHER" id="PTHR43221:SF2">
    <property type="entry name" value="PROTEASE HTPX HOMOLOG"/>
    <property type="match status" value="1"/>
</dbReference>
<dbReference type="Gene3D" id="3.30.2010.10">
    <property type="entry name" value="Metalloproteases ('zincins'), catalytic domain"/>
    <property type="match status" value="1"/>
</dbReference>
<dbReference type="CDD" id="cd07328">
    <property type="entry name" value="M48_Ste24p_like"/>
    <property type="match status" value="1"/>
</dbReference>
<evidence type="ECO:0000256" key="4">
    <source>
        <dbReference type="ARBA" id="ARBA00022692"/>
    </source>
</evidence>
<keyword evidence="9" id="KW-0482">Metalloprotease</keyword>
<organism evidence="14 15">
    <name type="scientific">Chryseobacterium artocarpi</name>
    <dbReference type="NCBI Taxonomy" id="1414727"/>
    <lineage>
        <taxon>Bacteria</taxon>
        <taxon>Pseudomonadati</taxon>
        <taxon>Bacteroidota</taxon>
        <taxon>Flavobacteriia</taxon>
        <taxon>Flavobacteriales</taxon>
        <taxon>Weeksellaceae</taxon>
        <taxon>Chryseobacterium group</taxon>
        <taxon>Chryseobacterium</taxon>
    </lineage>
</organism>
<dbReference type="OrthoDB" id="9789270at2"/>
<protein>
    <submittedName>
        <fullName evidence="14">Zn-dependent protease with chaperone function</fullName>
    </submittedName>
</protein>
<keyword evidence="2" id="KW-1003">Cell membrane</keyword>
<proteinExistence type="predicted"/>
<dbReference type="Proteomes" id="UP000092651">
    <property type="component" value="Unassembled WGS sequence"/>
</dbReference>